<evidence type="ECO:0000313" key="2">
    <source>
        <dbReference type="Proteomes" id="UP001156141"/>
    </source>
</evidence>
<dbReference type="RefSeq" id="WP_240573294.1">
    <property type="nucleotide sequence ID" value="NZ_CP136709.1"/>
</dbReference>
<dbReference type="Proteomes" id="UP001156141">
    <property type="component" value="Unassembled WGS sequence"/>
</dbReference>
<organism evidence="1 2">
    <name type="scientific">Aestuariibaculum lutulentum</name>
    <dbReference type="NCBI Taxonomy" id="2920935"/>
    <lineage>
        <taxon>Bacteria</taxon>
        <taxon>Pseudomonadati</taxon>
        <taxon>Bacteroidota</taxon>
        <taxon>Flavobacteriia</taxon>
        <taxon>Flavobacteriales</taxon>
        <taxon>Flavobacteriaceae</taxon>
    </lineage>
</organism>
<protein>
    <recommendedName>
        <fullName evidence="3">Lipoprotein</fullName>
    </recommendedName>
</protein>
<accession>A0ABS9RJ45</accession>
<gene>
    <name evidence="1" type="ORF">MKW35_09760</name>
</gene>
<comment type="caution">
    <text evidence="1">The sequence shown here is derived from an EMBL/GenBank/DDBJ whole genome shotgun (WGS) entry which is preliminary data.</text>
</comment>
<sequence>MKNWRNLLPLLFAFLTFEIGSCQNENDKSKDVEEIKISRNEIDAPVNEYLTQKLKPIRENFKRINSTENWTEIKQIDILESSESAIAVFYFQKNKLEKVITRHFGETAQKLTEYYLINGELSFVFEKLYKYNRPIYWDSIAKKENNDNEVFDFEESEIIEDKSYFSNGTLLHQINNQDCGSPFASDYLLEEQERLLVEFKRLIKLEKKK</sequence>
<evidence type="ECO:0008006" key="3">
    <source>
        <dbReference type="Google" id="ProtNLM"/>
    </source>
</evidence>
<reference evidence="1" key="1">
    <citation type="submission" date="2022-02" db="EMBL/GenBank/DDBJ databases">
        <title>Aestuariibaculum sp., a marine bacterium isolated from sediment in Guangxi.</title>
        <authorList>
            <person name="Ying J."/>
        </authorList>
    </citation>
    <scope>NUCLEOTIDE SEQUENCE</scope>
    <source>
        <strain evidence="1">L182</strain>
    </source>
</reference>
<proteinExistence type="predicted"/>
<name>A0ABS9RJ45_9FLAO</name>
<evidence type="ECO:0000313" key="1">
    <source>
        <dbReference type="EMBL" id="MCH4552907.1"/>
    </source>
</evidence>
<dbReference type="EMBL" id="JAKVQD010000003">
    <property type="protein sequence ID" value="MCH4552907.1"/>
    <property type="molecule type" value="Genomic_DNA"/>
</dbReference>
<keyword evidence="2" id="KW-1185">Reference proteome</keyword>